<name>A0ABY6AT87_9BURK</name>
<sequence length="174" mass="19766">MQRRLLLLTLGLFAARPASALYDPKPLAFLESALGHWAGTLTYRDYQKPDRMVTLKTVMTASLAAPDELALYYVFDDGPGKTVYSYERMKFDLAGHQMIWNTGISKPNRVEYKISARPAQDGGTALDFEKAEDGQTDQYAWEVTPRSWRLTKYEVSGSAEKRLRSKYELAKREG</sequence>
<keyword evidence="1" id="KW-0732">Signal</keyword>
<evidence type="ECO:0000313" key="2">
    <source>
        <dbReference type="EMBL" id="UXH76042.1"/>
    </source>
</evidence>
<proteinExistence type="predicted"/>
<keyword evidence="3" id="KW-1185">Reference proteome</keyword>
<accession>A0ABY6AT87</accession>
<reference evidence="2" key="1">
    <citation type="submission" date="2022-10" db="EMBL/GenBank/DDBJ databases">
        <title>Characterization and whole genome sequencing of a new Roseateles species, isolated from fresh water.</title>
        <authorList>
            <person name="Guliayeva D.Y."/>
            <person name="Akhremchuk A.E."/>
            <person name="Sikolenko M.A."/>
            <person name="Valentovich L.N."/>
            <person name="Sidarenka A.V."/>
        </authorList>
    </citation>
    <scope>NUCLEOTIDE SEQUENCE</scope>
    <source>
        <strain evidence="2">BIM B-1768</strain>
    </source>
</reference>
<feature type="signal peptide" evidence="1">
    <location>
        <begin position="1"/>
        <end position="20"/>
    </location>
</feature>
<dbReference type="Proteomes" id="UP001064933">
    <property type="component" value="Chromosome"/>
</dbReference>
<evidence type="ECO:0008006" key="4">
    <source>
        <dbReference type="Google" id="ProtNLM"/>
    </source>
</evidence>
<evidence type="ECO:0000313" key="3">
    <source>
        <dbReference type="Proteomes" id="UP001064933"/>
    </source>
</evidence>
<gene>
    <name evidence="2" type="ORF">N4261_13245</name>
</gene>
<dbReference type="EMBL" id="CP104562">
    <property type="protein sequence ID" value="UXH76042.1"/>
    <property type="molecule type" value="Genomic_DNA"/>
</dbReference>
<dbReference type="RefSeq" id="WP_261755772.1">
    <property type="nucleotide sequence ID" value="NZ_CP104562.2"/>
</dbReference>
<feature type="chain" id="PRO_5046643662" description="DUF1579 domain-containing protein" evidence="1">
    <location>
        <begin position="21"/>
        <end position="174"/>
    </location>
</feature>
<protein>
    <recommendedName>
        <fullName evidence="4">DUF1579 domain-containing protein</fullName>
    </recommendedName>
</protein>
<organism evidence="2 3">
    <name type="scientific">Roseateles amylovorans</name>
    <dbReference type="NCBI Taxonomy" id="2978473"/>
    <lineage>
        <taxon>Bacteria</taxon>
        <taxon>Pseudomonadati</taxon>
        <taxon>Pseudomonadota</taxon>
        <taxon>Betaproteobacteria</taxon>
        <taxon>Burkholderiales</taxon>
        <taxon>Sphaerotilaceae</taxon>
        <taxon>Roseateles</taxon>
    </lineage>
</organism>
<evidence type="ECO:0000256" key="1">
    <source>
        <dbReference type="SAM" id="SignalP"/>
    </source>
</evidence>